<organism evidence="1 2">
    <name type="scientific">Micromonospora peucetia</name>
    <dbReference type="NCBI Taxonomy" id="47871"/>
    <lineage>
        <taxon>Bacteria</taxon>
        <taxon>Bacillati</taxon>
        <taxon>Actinomycetota</taxon>
        <taxon>Actinomycetes</taxon>
        <taxon>Micromonosporales</taxon>
        <taxon>Micromonosporaceae</taxon>
        <taxon>Micromonospora</taxon>
    </lineage>
</organism>
<dbReference type="EMBL" id="CP109071">
    <property type="protein sequence ID" value="WSA33411.1"/>
    <property type="molecule type" value="Genomic_DNA"/>
</dbReference>
<sequence>MSKHVCGEQAGRLEVIKKVKARVGGGACTALGAGWAVTPAASPPVDLGH</sequence>
<dbReference type="Proteomes" id="UP001334804">
    <property type="component" value="Chromosome"/>
</dbReference>
<reference evidence="1 2" key="1">
    <citation type="submission" date="2022-10" db="EMBL/GenBank/DDBJ databases">
        <title>The complete genomes of actinobacterial strains from the NBC collection.</title>
        <authorList>
            <person name="Joergensen T.S."/>
            <person name="Alvarez Arevalo M."/>
            <person name="Sterndorff E.B."/>
            <person name="Faurdal D."/>
            <person name="Vuksanovic O."/>
            <person name="Mourched A.-S."/>
            <person name="Charusanti P."/>
            <person name="Shaw S."/>
            <person name="Blin K."/>
            <person name="Weber T."/>
        </authorList>
    </citation>
    <scope>NUCLEOTIDE SEQUENCE [LARGE SCALE GENOMIC DNA]</scope>
    <source>
        <strain evidence="1 2">NBC 01809</strain>
    </source>
</reference>
<name>A0ABZ1EF22_9ACTN</name>
<accession>A0ABZ1EF22</accession>
<gene>
    <name evidence="1" type="ORF">OIE14_04955</name>
</gene>
<proteinExistence type="predicted"/>
<keyword evidence="2" id="KW-1185">Reference proteome</keyword>
<evidence type="ECO:0000313" key="2">
    <source>
        <dbReference type="Proteomes" id="UP001334804"/>
    </source>
</evidence>
<protein>
    <submittedName>
        <fullName evidence="1">Uncharacterized protein</fullName>
    </submittedName>
</protein>
<dbReference type="RefSeq" id="WP_176733615.1">
    <property type="nucleotide sequence ID" value="NZ_CP109071.1"/>
</dbReference>
<evidence type="ECO:0000313" key="1">
    <source>
        <dbReference type="EMBL" id="WSA33411.1"/>
    </source>
</evidence>